<accession>A0ABS0VPM4</accession>
<evidence type="ECO:0000313" key="3">
    <source>
        <dbReference type="EMBL" id="MBI6653479.1"/>
    </source>
</evidence>
<comment type="caution">
    <text evidence="3">The sequence shown here is derived from an EMBL/GenBank/DDBJ whole genome shotgun (WGS) entry which is preliminary data.</text>
</comment>
<feature type="region of interest" description="Disordered" evidence="1">
    <location>
        <begin position="150"/>
        <end position="169"/>
    </location>
</feature>
<evidence type="ECO:0000313" key="4">
    <source>
        <dbReference type="Proteomes" id="UP000614123"/>
    </source>
</evidence>
<evidence type="ECO:0000256" key="2">
    <source>
        <dbReference type="SAM" id="SignalP"/>
    </source>
</evidence>
<sequence length="217" mass="23594">MKKIVLATFFIFMLSSAYSYAEEQYDLKCTLDSGDVMALSHISSTVYIEFLGPNDDPDEGGSVIKLDIASGGAQQFLNKSSGGTQSFVLRGTDEDIEGAVAVGYENHEGKLDAYFISMNSLGKETERHTCKPETIQAAKEILTKGIGIKAPSQKSQSSDTIRETTETPTASPFKISIGQQMHEYGSIRTPYRTVSITSTSDDLIINSVIVNRGGRKN</sequence>
<gene>
    <name evidence="3" type="ORF">YA0849_31495</name>
</gene>
<keyword evidence="4" id="KW-1185">Reference proteome</keyword>
<feature type="signal peptide" evidence="2">
    <location>
        <begin position="1"/>
        <end position="21"/>
    </location>
</feature>
<name>A0ABS0VPM4_PSEVE</name>
<keyword evidence="2" id="KW-0732">Signal</keyword>
<dbReference type="RefSeq" id="WP_198718460.1">
    <property type="nucleotide sequence ID" value="NZ_JAEILD010000226.1"/>
</dbReference>
<dbReference type="EMBL" id="JAEILD010000226">
    <property type="protein sequence ID" value="MBI6653479.1"/>
    <property type="molecule type" value="Genomic_DNA"/>
</dbReference>
<proteinExistence type="predicted"/>
<organism evidence="3 4">
    <name type="scientific">Pseudomonas veronii</name>
    <dbReference type="NCBI Taxonomy" id="76761"/>
    <lineage>
        <taxon>Bacteria</taxon>
        <taxon>Pseudomonadati</taxon>
        <taxon>Pseudomonadota</taxon>
        <taxon>Gammaproteobacteria</taxon>
        <taxon>Pseudomonadales</taxon>
        <taxon>Pseudomonadaceae</taxon>
        <taxon>Pseudomonas</taxon>
    </lineage>
</organism>
<protein>
    <submittedName>
        <fullName evidence="3">Uncharacterized protein</fullName>
    </submittedName>
</protein>
<evidence type="ECO:0000256" key="1">
    <source>
        <dbReference type="SAM" id="MobiDB-lite"/>
    </source>
</evidence>
<reference evidence="3 4" key="1">
    <citation type="submission" date="2020-12" db="EMBL/GenBank/DDBJ databases">
        <title>Comparative genomic insights into the epidemiology and virulence of plant pathogenic Pseudomonads from Turkey.</title>
        <authorList>
            <person name="Dillon M."/>
            <person name="Ruiz-Bedoya T."/>
            <person name="Bendalovic-Torma C."/>
            <person name="Guttman K.M."/>
            <person name="Kwak H."/>
            <person name="Middleton M.A."/>
            <person name="Wang P.W."/>
            <person name="Horuz S."/>
            <person name="Aysan Y."/>
            <person name="Guttman D.S."/>
        </authorList>
    </citation>
    <scope>NUCLEOTIDE SEQUENCE [LARGE SCALE GENOMIC DNA]</scope>
    <source>
        <strain evidence="3 4">S4_EA_3a</strain>
    </source>
</reference>
<dbReference type="Proteomes" id="UP000614123">
    <property type="component" value="Unassembled WGS sequence"/>
</dbReference>
<feature type="chain" id="PRO_5045716145" evidence="2">
    <location>
        <begin position="22"/>
        <end position="217"/>
    </location>
</feature>